<dbReference type="PANTHER" id="PTHR42909">
    <property type="entry name" value="ZGC:136858"/>
    <property type="match status" value="1"/>
</dbReference>
<evidence type="ECO:0000256" key="2">
    <source>
        <dbReference type="ARBA" id="ARBA00022723"/>
    </source>
</evidence>
<reference evidence="5 6" key="1">
    <citation type="submission" date="2020-04" db="EMBL/GenBank/DDBJ databases">
        <title>MicrobeNet Type strains.</title>
        <authorList>
            <person name="Nicholson A.C."/>
        </authorList>
    </citation>
    <scope>NUCLEOTIDE SEQUENCE [LARGE SCALE GENOMIC DNA]</scope>
    <source>
        <strain evidence="5 6">CCUG 69612</strain>
    </source>
</reference>
<dbReference type="InterPro" id="IPR012318">
    <property type="entry name" value="HTH_CRP"/>
</dbReference>
<name>A0A7X6N115_9STRE</name>
<dbReference type="EMBL" id="JAAXPR010000019">
    <property type="protein sequence ID" value="NKZ20998.1"/>
    <property type="molecule type" value="Genomic_DNA"/>
</dbReference>
<evidence type="ECO:0000259" key="4">
    <source>
        <dbReference type="SMART" id="SM00419"/>
    </source>
</evidence>
<proteinExistence type="predicted"/>
<evidence type="ECO:0000313" key="6">
    <source>
        <dbReference type="Proteomes" id="UP000522720"/>
    </source>
</evidence>
<dbReference type="Gene3D" id="3.40.1190.20">
    <property type="match status" value="1"/>
</dbReference>
<dbReference type="GO" id="GO:0003677">
    <property type="term" value="F:DNA binding"/>
    <property type="evidence" value="ECO:0007669"/>
    <property type="project" value="InterPro"/>
</dbReference>
<dbReference type="InterPro" id="IPR036390">
    <property type="entry name" value="WH_DNA-bd_sf"/>
</dbReference>
<sequence>MFLLAFYEERGYNRAVNKNHFLEVCQEVVAVLNEKEQAVLEVIRQFPFYSQQEIADYLGVSRSTVANMISDMIKRNYLLGRAYIINEDAPVICIGGMNVDRKFYACQELILKTSNPVRSEVSIGGVGRNIAENLGRLGESVLMLSRAGDDQDWELIKQQSQSYINLRQVDIAPDQATSSYTAVIDLDGEMSMALANMAICDTMTVAWLQQYEDLLSRARLLVVDLNLPRESVAYLIELAKERGVSLALIPVSAPKMAHLPQELTGVEWLIVNQDESEFFFGQKANTESDFEELAELWLNLGVKQVLITRGARPMLYAKSSGERLLVSPKRVPHMVDATGAGDSLSAGVLFGWLNGYDQKEILEFGLTNAYHTILSSDTVRKTLSRHSFLQERKDLFDHDN</sequence>
<feature type="domain" description="HTH crp-type" evidence="4">
    <location>
        <begin position="40"/>
        <end position="87"/>
    </location>
</feature>
<accession>A0A7X6N115</accession>
<dbReference type="GO" id="GO:0004730">
    <property type="term" value="F:pseudouridylate synthase activity"/>
    <property type="evidence" value="ECO:0007669"/>
    <property type="project" value="TreeGrafter"/>
</dbReference>
<dbReference type="GO" id="GO:0016301">
    <property type="term" value="F:kinase activity"/>
    <property type="evidence" value="ECO:0007669"/>
    <property type="project" value="UniProtKB-KW"/>
</dbReference>
<gene>
    <name evidence="5" type="ORF">HF992_09185</name>
</gene>
<dbReference type="PANTHER" id="PTHR42909:SF1">
    <property type="entry name" value="CARBOHYDRATE KINASE PFKB DOMAIN-CONTAINING PROTEIN"/>
    <property type="match status" value="1"/>
</dbReference>
<dbReference type="GO" id="GO:0016798">
    <property type="term" value="F:hydrolase activity, acting on glycosyl bonds"/>
    <property type="evidence" value="ECO:0007669"/>
    <property type="project" value="TreeGrafter"/>
</dbReference>
<dbReference type="Gene3D" id="1.10.10.10">
    <property type="entry name" value="Winged helix-like DNA-binding domain superfamily/Winged helix DNA-binding domain"/>
    <property type="match status" value="1"/>
</dbReference>
<dbReference type="SMART" id="SM00419">
    <property type="entry name" value="HTH_CRP"/>
    <property type="match status" value="1"/>
</dbReference>
<evidence type="ECO:0000256" key="3">
    <source>
        <dbReference type="ARBA" id="ARBA00022777"/>
    </source>
</evidence>
<dbReference type="Pfam" id="PF00294">
    <property type="entry name" value="PfkB"/>
    <property type="match status" value="1"/>
</dbReference>
<keyword evidence="2" id="KW-0479">Metal-binding</keyword>
<protein>
    <submittedName>
        <fullName evidence="5">Winged helix-turn-helix transcriptional regulator</fullName>
    </submittedName>
</protein>
<dbReference type="GO" id="GO:0006352">
    <property type="term" value="P:DNA-templated transcription initiation"/>
    <property type="evidence" value="ECO:0007669"/>
    <property type="project" value="InterPro"/>
</dbReference>
<organism evidence="5 6">
    <name type="scientific">Streptococcus ovuberis</name>
    <dbReference type="NCBI Taxonomy" id="1936207"/>
    <lineage>
        <taxon>Bacteria</taxon>
        <taxon>Bacillati</taxon>
        <taxon>Bacillota</taxon>
        <taxon>Bacilli</taxon>
        <taxon>Lactobacillales</taxon>
        <taxon>Streptococcaceae</taxon>
        <taxon>Streptococcus</taxon>
    </lineage>
</organism>
<dbReference type="InterPro" id="IPR036388">
    <property type="entry name" value="WH-like_DNA-bd_sf"/>
</dbReference>
<keyword evidence="6" id="KW-1185">Reference proteome</keyword>
<keyword evidence="3" id="KW-0418">Kinase</keyword>
<dbReference type="Proteomes" id="UP000522720">
    <property type="component" value="Unassembled WGS sequence"/>
</dbReference>
<dbReference type="PROSITE" id="PS00583">
    <property type="entry name" value="PFKB_KINASES_1"/>
    <property type="match status" value="1"/>
</dbReference>
<dbReference type="InterPro" id="IPR002173">
    <property type="entry name" value="Carboh/pur_kinase_PfkB_CS"/>
</dbReference>
<dbReference type="Pfam" id="PF04545">
    <property type="entry name" value="Sigma70_r4"/>
    <property type="match status" value="1"/>
</dbReference>
<evidence type="ECO:0000313" key="5">
    <source>
        <dbReference type="EMBL" id="NKZ20998.1"/>
    </source>
</evidence>
<dbReference type="AlphaFoldDB" id="A0A7X6N115"/>
<dbReference type="GO" id="GO:0003700">
    <property type="term" value="F:DNA-binding transcription factor activity"/>
    <property type="evidence" value="ECO:0007669"/>
    <property type="project" value="InterPro"/>
</dbReference>
<dbReference type="InterPro" id="IPR011611">
    <property type="entry name" value="PfkB_dom"/>
</dbReference>
<dbReference type="GO" id="GO:0046872">
    <property type="term" value="F:metal ion binding"/>
    <property type="evidence" value="ECO:0007669"/>
    <property type="project" value="UniProtKB-KW"/>
</dbReference>
<dbReference type="CDD" id="cd01941">
    <property type="entry name" value="YeiC_kinase_like"/>
    <property type="match status" value="1"/>
</dbReference>
<keyword evidence="1" id="KW-0808">Transferase</keyword>
<evidence type="ECO:0000256" key="1">
    <source>
        <dbReference type="ARBA" id="ARBA00022679"/>
    </source>
</evidence>
<dbReference type="SUPFAM" id="SSF46785">
    <property type="entry name" value="Winged helix' DNA-binding domain"/>
    <property type="match status" value="1"/>
</dbReference>
<dbReference type="SUPFAM" id="SSF53613">
    <property type="entry name" value="Ribokinase-like"/>
    <property type="match status" value="1"/>
</dbReference>
<dbReference type="InterPro" id="IPR029056">
    <property type="entry name" value="Ribokinase-like"/>
</dbReference>
<dbReference type="InterPro" id="IPR007630">
    <property type="entry name" value="RNA_pol_sigma70_r4"/>
</dbReference>
<comment type="caution">
    <text evidence="5">The sequence shown here is derived from an EMBL/GenBank/DDBJ whole genome shotgun (WGS) entry which is preliminary data.</text>
</comment>
<dbReference type="GO" id="GO:0005737">
    <property type="term" value="C:cytoplasm"/>
    <property type="evidence" value="ECO:0007669"/>
    <property type="project" value="TreeGrafter"/>
</dbReference>